<dbReference type="InterPro" id="IPR013824">
    <property type="entry name" value="Topo_IA_cen_sub1"/>
</dbReference>
<dbReference type="PROSITE" id="PS52039">
    <property type="entry name" value="TOPO_IA_2"/>
    <property type="match status" value="1"/>
</dbReference>
<dbReference type="PROSITE" id="PS50880">
    <property type="entry name" value="TOPRIM"/>
    <property type="match status" value="1"/>
</dbReference>
<dbReference type="SMART" id="SM00436">
    <property type="entry name" value="TOP1Bc"/>
    <property type="match status" value="1"/>
</dbReference>
<dbReference type="InterPro" id="IPR023406">
    <property type="entry name" value="Topo_IA_AS"/>
</dbReference>
<organism evidence="14 15">
    <name type="scientific">Cohnella yongneupensis</name>
    <dbReference type="NCBI Taxonomy" id="425006"/>
    <lineage>
        <taxon>Bacteria</taxon>
        <taxon>Bacillati</taxon>
        <taxon>Bacillota</taxon>
        <taxon>Bacilli</taxon>
        <taxon>Bacillales</taxon>
        <taxon>Paenibacillaceae</taxon>
        <taxon>Cohnella</taxon>
    </lineage>
</organism>
<keyword evidence="4" id="KW-0799">Topoisomerase</keyword>
<comment type="caution">
    <text evidence="14">The sequence shown here is derived from an EMBL/GenBank/DDBJ whole genome shotgun (WGS) entry which is preliminary data.</text>
</comment>
<keyword evidence="6" id="KW-0413">Isomerase</keyword>
<dbReference type="PROSITE" id="PS00396">
    <property type="entry name" value="TOPO_IA_1"/>
    <property type="match status" value="1"/>
</dbReference>
<dbReference type="PANTHER" id="PTHR11390:SF21">
    <property type="entry name" value="DNA TOPOISOMERASE 3-ALPHA"/>
    <property type="match status" value="1"/>
</dbReference>
<dbReference type="InterPro" id="IPR013497">
    <property type="entry name" value="Topo_IA_cen"/>
</dbReference>
<dbReference type="EC" id="5.6.2.1" evidence="3"/>
<feature type="compositionally biased region" description="Acidic residues" evidence="11">
    <location>
        <begin position="460"/>
        <end position="471"/>
    </location>
</feature>
<dbReference type="InterPro" id="IPR013826">
    <property type="entry name" value="Topo_IA_cen_sub3"/>
</dbReference>
<evidence type="ECO:0000256" key="7">
    <source>
        <dbReference type="ARBA" id="ARBA00030003"/>
    </source>
</evidence>
<evidence type="ECO:0000256" key="3">
    <source>
        <dbReference type="ARBA" id="ARBA00012891"/>
    </source>
</evidence>
<reference evidence="15" key="1">
    <citation type="journal article" date="2019" name="Int. J. Syst. Evol. Microbiol.">
        <title>The Global Catalogue of Microorganisms (GCM) 10K type strain sequencing project: providing services to taxonomists for standard genome sequencing and annotation.</title>
        <authorList>
            <consortium name="The Broad Institute Genomics Platform"/>
            <consortium name="The Broad Institute Genome Sequencing Center for Infectious Disease"/>
            <person name="Wu L."/>
            <person name="Ma J."/>
        </authorList>
    </citation>
    <scope>NUCLEOTIDE SEQUENCE [LARGE SCALE GENOMIC DNA]</scope>
    <source>
        <strain evidence="15">CGMCC 1.18578</strain>
    </source>
</reference>
<dbReference type="InterPro" id="IPR006171">
    <property type="entry name" value="TOPRIM_dom"/>
</dbReference>
<feature type="domain" description="Topo IA-type catalytic" evidence="13">
    <location>
        <begin position="151"/>
        <end position="612"/>
    </location>
</feature>
<dbReference type="PANTHER" id="PTHR11390">
    <property type="entry name" value="PROKARYOTIC DNA TOPOISOMERASE"/>
    <property type="match status" value="1"/>
</dbReference>
<feature type="region of interest" description="Disordered" evidence="11">
    <location>
        <begin position="436"/>
        <end position="477"/>
    </location>
</feature>
<dbReference type="EMBL" id="JBHSNC010000012">
    <property type="protein sequence ID" value="MFC5528751.1"/>
    <property type="molecule type" value="Genomic_DNA"/>
</dbReference>
<accession>A0ABW0QUW5</accession>
<dbReference type="Pfam" id="PF01131">
    <property type="entry name" value="Topoisom_bac"/>
    <property type="match status" value="1"/>
</dbReference>
<dbReference type="Gene3D" id="2.70.20.10">
    <property type="entry name" value="Topoisomerase I, domain 3"/>
    <property type="match status" value="1"/>
</dbReference>
<evidence type="ECO:0000256" key="2">
    <source>
        <dbReference type="ARBA" id="ARBA00009446"/>
    </source>
</evidence>
<gene>
    <name evidence="14" type="ORF">ACFPQ4_04685</name>
</gene>
<name>A0ABW0QUW5_9BACL</name>
<dbReference type="CDD" id="cd00186">
    <property type="entry name" value="TOP1Ac"/>
    <property type="match status" value="1"/>
</dbReference>
<dbReference type="InterPro" id="IPR003602">
    <property type="entry name" value="Topo_IA_DNA-bd_dom"/>
</dbReference>
<evidence type="ECO:0000259" key="12">
    <source>
        <dbReference type="PROSITE" id="PS50880"/>
    </source>
</evidence>
<dbReference type="CDD" id="cd03362">
    <property type="entry name" value="TOPRIM_TopoIA_TopoIII"/>
    <property type="match status" value="1"/>
</dbReference>
<feature type="compositionally biased region" description="Basic and acidic residues" evidence="11">
    <location>
        <begin position="437"/>
        <end position="454"/>
    </location>
</feature>
<dbReference type="InterPro" id="IPR025589">
    <property type="entry name" value="Toprim_C_rpt"/>
</dbReference>
<dbReference type="RefSeq" id="WP_378110668.1">
    <property type="nucleotide sequence ID" value="NZ_JBHSNC010000012.1"/>
</dbReference>
<evidence type="ECO:0000256" key="8">
    <source>
        <dbReference type="ARBA" id="ARBA00031985"/>
    </source>
</evidence>
<evidence type="ECO:0000256" key="11">
    <source>
        <dbReference type="SAM" id="MobiDB-lite"/>
    </source>
</evidence>
<feature type="domain" description="Toprim" evidence="12">
    <location>
        <begin position="2"/>
        <end position="134"/>
    </location>
</feature>
<dbReference type="InterPro" id="IPR000380">
    <property type="entry name" value="Topo_IA"/>
</dbReference>
<keyword evidence="15" id="KW-1185">Reference proteome</keyword>
<keyword evidence="5" id="KW-0238">DNA-binding</keyword>
<dbReference type="Proteomes" id="UP001596108">
    <property type="component" value="Unassembled WGS sequence"/>
</dbReference>
<dbReference type="Gene3D" id="1.10.460.10">
    <property type="entry name" value="Topoisomerase I, domain 2"/>
    <property type="match status" value="1"/>
</dbReference>
<evidence type="ECO:0000256" key="9">
    <source>
        <dbReference type="ARBA" id="ARBA00032235"/>
    </source>
</evidence>
<proteinExistence type="inferred from homology"/>
<dbReference type="PRINTS" id="PR00417">
    <property type="entry name" value="PRTPISMRASEI"/>
</dbReference>
<sequence length="779" mass="85805">MKTLIIAEKPDMGRNIAAVIEPKAQNRRSYLEGDKFIITWAIGHLIGLAEPDLYDEKYKKWRFGDLPIIPDAFKLLPNPRTKDQLQVIKELAERSNALVNACDAGREGQHIFSLIVRHLGLRQPVKRLWISDLTAETIRKGFDELKDNEEYLNLTRAARARSEADWLIGMNGSRAFTTKHNELLSVGRVQTPVLALIYDRQKQIEAFDSLKFYDITGSFTQAATTYRGIWQGERITDKDKADAIAAKVKGKTGTIASYEVKDTKEYPFKLYDLTLLQREANGKFGFSAKKTLDTAQALYEKHKVISYPRTNSNYVNEQNIPEMHRILDSMRSSSDYGEFVAGANKRFVHTGNKAVCNPSKVEDHHAIMPTMKKPQGLSPDEKKLYDLIVKRFLSHFYPAAEYKVHTVLTEVEQESFKTTVKQLLSLGWKIIYAGDQENSKKDGPKSKDSGKEDSGSGPAQEDEAEETDAPFELDATQSVRCEDAEVKAKETQPPKHYTEGTLLKAMESAGKQIEDDELRDAMKDSGLGTPATRAATIERLKQVGYVDMQGKRIMLTQKGRIAVELIRGAGVELLTSPEMTGQWERRLNEISRGQASADTFMENVKKFTRLIIAKVSDQRPAMKNAFASAEPQAGSKGGKGGKTSGESGKGDAKSAKAGTGASFARSTGTRTAKAAGSAATATAAPPSPGVIAACPRPGCGGQLFMGRKGYGCSNYRTGCGFVIWKESLGRSLTDAMVKSLAEKGKTAKLKFGGQDGEEPFEARISLTNPVTGELALERV</sequence>
<comment type="catalytic activity">
    <reaction evidence="1">
        <text>ATP-independent breakage of single-stranded DNA, followed by passage and rejoining.</text>
        <dbReference type="EC" id="5.6.2.1"/>
    </reaction>
</comment>
<dbReference type="SMART" id="SM00493">
    <property type="entry name" value="TOPRIM"/>
    <property type="match status" value="1"/>
</dbReference>
<comment type="similarity">
    <text evidence="2">Belongs to the type IA topoisomerase family.</text>
</comment>
<evidence type="ECO:0000313" key="14">
    <source>
        <dbReference type="EMBL" id="MFC5528751.1"/>
    </source>
</evidence>
<dbReference type="InterPro" id="IPR003601">
    <property type="entry name" value="Topo_IA_2"/>
</dbReference>
<dbReference type="SMART" id="SM00437">
    <property type="entry name" value="TOP1Ac"/>
    <property type="match status" value="1"/>
</dbReference>
<dbReference type="InterPro" id="IPR023405">
    <property type="entry name" value="Topo_IA_core_domain"/>
</dbReference>
<evidence type="ECO:0000256" key="1">
    <source>
        <dbReference type="ARBA" id="ARBA00000213"/>
    </source>
</evidence>
<dbReference type="Pfam" id="PF01751">
    <property type="entry name" value="Toprim"/>
    <property type="match status" value="1"/>
</dbReference>
<dbReference type="Gene3D" id="3.40.50.140">
    <property type="match status" value="1"/>
</dbReference>
<dbReference type="InterPro" id="IPR013825">
    <property type="entry name" value="Topo_IA_cen_sub2"/>
</dbReference>
<dbReference type="SUPFAM" id="SSF56712">
    <property type="entry name" value="Prokaryotic type I DNA topoisomerase"/>
    <property type="match status" value="1"/>
</dbReference>
<dbReference type="NCBIfam" id="NF005829">
    <property type="entry name" value="PRK07726.1"/>
    <property type="match status" value="1"/>
</dbReference>
<evidence type="ECO:0000259" key="13">
    <source>
        <dbReference type="PROSITE" id="PS52039"/>
    </source>
</evidence>
<dbReference type="Pfam" id="PF13342">
    <property type="entry name" value="Toprim_Crpt"/>
    <property type="match status" value="1"/>
</dbReference>
<evidence type="ECO:0000313" key="15">
    <source>
        <dbReference type="Proteomes" id="UP001596108"/>
    </source>
</evidence>
<evidence type="ECO:0000256" key="10">
    <source>
        <dbReference type="ARBA" id="ARBA00032877"/>
    </source>
</evidence>
<protein>
    <recommendedName>
        <fullName evidence="3">DNA topoisomerase</fullName>
        <ecNumber evidence="3">5.6.2.1</ecNumber>
    </recommendedName>
    <alternativeName>
        <fullName evidence="10">Omega-protein</fullName>
    </alternativeName>
    <alternativeName>
        <fullName evidence="9">Relaxing enzyme</fullName>
    </alternativeName>
    <alternativeName>
        <fullName evidence="7">Swivelase</fullName>
    </alternativeName>
    <alternativeName>
        <fullName evidence="8">Untwisting enzyme</fullName>
    </alternativeName>
</protein>
<evidence type="ECO:0000256" key="4">
    <source>
        <dbReference type="ARBA" id="ARBA00023029"/>
    </source>
</evidence>
<feature type="region of interest" description="Disordered" evidence="11">
    <location>
        <begin position="627"/>
        <end position="669"/>
    </location>
</feature>
<evidence type="ECO:0000256" key="6">
    <source>
        <dbReference type="ARBA" id="ARBA00023235"/>
    </source>
</evidence>
<evidence type="ECO:0000256" key="5">
    <source>
        <dbReference type="ARBA" id="ARBA00023125"/>
    </source>
</evidence>
<dbReference type="Gene3D" id="1.10.290.10">
    <property type="entry name" value="Topoisomerase I, domain 4"/>
    <property type="match status" value="1"/>
</dbReference>
<dbReference type="InterPro" id="IPR034144">
    <property type="entry name" value="TOPRIM_TopoIII"/>
</dbReference>